<keyword evidence="1" id="KW-0732">Signal</keyword>
<feature type="signal peptide" evidence="1">
    <location>
        <begin position="1"/>
        <end position="27"/>
    </location>
</feature>
<evidence type="ECO:0000313" key="3">
    <source>
        <dbReference type="Proteomes" id="UP001595729"/>
    </source>
</evidence>
<reference evidence="3" key="1">
    <citation type="journal article" date="2019" name="Int. J. Syst. Evol. Microbiol.">
        <title>The Global Catalogue of Microorganisms (GCM) 10K type strain sequencing project: providing services to taxonomists for standard genome sequencing and annotation.</title>
        <authorList>
            <consortium name="The Broad Institute Genomics Platform"/>
            <consortium name="The Broad Institute Genome Sequencing Center for Infectious Disease"/>
            <person name="Wu L."/>
            <person name="Ma J."/>
        </authorList>
    </citation>
    <scope>NUCLEOTIDE SEQUENCE [LARGE SCALE GENOMIC DNA]</scope>
    <source>
        <strain evidence="3">KCTC 42501</strain>
    </source>
</reference>
<accession>A0ABV7W836</accession>
<evidence type="ECO:0008006" key="4">
    <source>
        <dbReference type="Google" id="ProtNLM"/>
    </source>
</evidence>
<protein>
    <recommendedName>
        <fullName evidence="4">Lipocalin-like domain-containing protein</fullName>
    </recommendedName>
</protein>
<organism evidence="2 3">
    <name type="scientific">Hydrogenophaga luteola</name>
    <dbReference type="NCBI Taxonomy" id="1591122"/>
    <lineage>
        <taxon>Bacteria</taxon>
        <taxon>Pseudomonadati</taxon>
        <taxon>Pseudomonadota</taxon>
        <taxon>Betaproteobacteria</taxon>
        <taxon>Burkholderiales</taxon>
        <taxon>Comamonadaceae</taxon>
        <taxon>Hydrogenophaga</taxon>
    </lineage>
</organism>
<dbReference type="Proteomes" id="UP001595729">
    <property type="component" value="Unassembled WGS sequence"/>
</dbReference>
<sequence>MRRFSPSARALTLASLTLLGLMATARAQSPQASRTTPCPTATELRAQDLHGLWRLVLWPEGGSESAPASTGAMLFGPHPEYPGSVRGRLRRSSPGADLEAEVAGDVGDDGEFNLDESADGVAMDAVWTGQPSDCGRTIRGLRRTSEGRPDAGQALQFLLQRAPAGH</sequence>
<comment type="caution">
    <text evidence="2">The sequence shown here is derived from an EMBL/GenBank/DDBJ whole genome shotgun (WGS) entry which is preliminary data.</text>
</comment>
<feature type="chain" id="PRO_5047342118" description="Lipocalin-like domain-containing protein" evidence="1">
    <location>
        <begin position="28"/>
        <end position="166"/>
    </location>
</feature>
<proteinExistence type="predicted"/>
<evidence type="ECO:0000256" key="1">
    <source>
        <dbReference type="SAM" id="SignalP"/>
    </source>
</evidence>
<evidence type="ECO:0000313" key="2">
    <source>
        <dbReference type="EMBL" id="MFC3684796.1"/>
    </source>
</evidence>
<keyword evidence="3" id="KW-1185">Reference proteome</keyword>
<name>A0ABV7W836_9BURK</name>
<dbReference type="RefSeq" id="WP_382175007.1">
    <property type="nucleotide sequence ID" value="NZ_JBHRXX010000006.1"/>
</dbReference>
<gene>
    <name evidence="2" type="ORF">ACFOPI_14430</name>
</gene>
<dbReference type="EMBL" id="JBHRXX010000006">
    <property type="protein sequence ID" value="MFC3684796.1"/>
    <property type="molecule type" value="Genomic_DNA"/>
</dbReference>